<dbReference type="GO" id="GO:0009279">
    <property type="term" value="C:cell outer membrane"/>
    <property type="evidence" value="ECO:0007669"/>
    <property type="project" value="UniProtKB-SubCell"/>
</dbReference>
<evidence type="ECO:0000313" key="9">
    <source>
        <dbReference type="EMBL" id="OIN60614.1"/>
    </source>
</evidence>
<dbReference type="RefSeq" id="WP_071501117.1">
    <property type="nucleotide sequence ID" value="NZ_MORL01000001.1"/>
</dbReference>
<dbReference type="AlphaFoldDB" id="A0A1S2VPD4"/>
<dbReference type="Pfam" id="PF07980">
    <property type="entry name" value="SusD_RagB"/>
    <property type="match status" value="1"/>
</dbReference>
<gene>
    <name evidence="9" type="ORF">BLX24_00375</name>
</gene>
<keyword evidence="10" id="KW-1185">Reference proteome</keyword>
<feature type="chain" id="PRO_5010255269" evidence="6">
    <location>
        <begin position="23"/>
        <end position="496"/>
    </location>
</feature>
<dbReference type="InterPro" id="IPR033985">
    <property type="entry name" value="SusD-like_N"/>
</dbReference>
<evidence type="ECO:0000256" key="4">
    <source>
        <dbReference type="ARBA" id="ARBA00023136"/>
    </source>
</evidence>
<comment type="similarity">
    <text evidence="2">Belongs to the SusD family.</text>
</comment>
<protein>
    <submittedName>
        <fullName evidence="9">RagB/SusD family nutrient uptake outer membrane protein</fullName>
    </submittedName>
</protein>
<evidence type="ECO:0000256" key="1">
    <source>
        <dbReference type="ARBA" id="ARBA00004442"/>
    </source>
</evidence>
<feature type="signal peptide" evidence="6">
    <location>
        <begin position="1"/>
        <end position="22"/>
    </location>
</feature>
<evidence type="ECO:0000256" key="5">
    <source>
        <dbReference type="ARBA" id="ARBA00023237"/>
    </source>
</evidence>
<comment type="caution">
    <text evidence="9">The sequence shown here is derived from an EMBL/GenBank/DDBJ whole genome shotgun (WGS) entry which is preliminary data.</text>
</comment>
<keyword evidence="4" id="KW-0472">Membrane</keyword>
<evidence type="ECO:0000259" key="7">
    <source>
        <dbReference type="Pfam" id="PF07980"/>
    </source>
</evidence>
<comment type="subcellular location">
    <subcellularLocation>
        <location evidence="1">Cell outer membrane</location>
    </subcellularLocation>
</comment>
<evidence type="ECO:0000313" key="10">
    <source>
        <dbReference type="Proteomes" id="UP000181790"/>
    </source>
</evidence>
<evidence type="ECO:0000259" key="8">
    <source>
        <dbReference type="Pfam" id="PF14322"/>
    </source>
</evidence>
<dbReference type="InterPro" id="IPR012944">
    <property type="entry name" value="SusD_RagB_dom"/>
</dbReference>
<evidence type="ECO:0000256" key="6">
    <source>
        <dbReference type="SAM" id="SignalP"/>
    </source>
</evidence>
<proteinExistence type="inferred from homology"/>
<keyword evidence="3 6" id="KW-0732">Signal</keyword>
<reference evidence="9 10" key="1">
    <citation type="submission" date="2016-10" db="EMBL/GenBank/DDBJ databases">
        <title>Arsenicibacter rosenii gen. nov., sp. nov., an efficient arsenic-methylating bacterium isolated from an arsenic-contaminated paddy soil.</title>
        <authorList>
            <person name="Huang K."/>
        </authorList>
    </citation>
    <scope>NUCLEOTIDE SEQUENCE [LARGE SCALE GENOMIC DNA]</scope>
    <source>
        <strain evidence="9 10">SM-1</strain>
    </source>
</reference>
<dbReference type="SUPFAM" id="SSF48452">
    <property type="entry name" value="TPR-like"/>
    <property type="match status" value="1"/>
</dbReference>
<dbReference type="Proteomes" id="UP000181790">
    <property type="component" value="Unassembled WGS sequence"/>
</dbReference>
<feature type="domain" description="RagB/SusD" evidence="7">
    <location>
        <begin position="255"/>
        <end position="495"/>
    </location>
</feature>
<dbReference type="Pfam" id="PF14322">
    <property type="entry name" value="SusD-like_3"/>
    <property type="match status" value="1"/>
</dbReference>
<sequence length="496" mass="55641">MKNILKKGVVGLLAVMSLTACEKDYLETKPTDQVATADAFSTTKNAWAALNGIHRIMYSQIFSVQAQGGQSGNMLYMDILGEDLVFPNVSNTWLRNDYQWIAHRDPNSSSAYYNYTFYYMIIGNANMILANIDNAAGPEADKKAIKAEALTYRGWAYFQMVQLYGERFAAGAANSGLAVPLILEPTTNAKARNTVAEVYTQINKDLTDAISFFTGYTRLDKSHFDISVAKGIKARVALTQQDYATAATLAKEARTGYTLMTNDEYLGGFNNYTNKEWMWSSRIVADQTNYFYSFFAYMSNNYSSTAIRSTPKVMYSVLYNQISTTDVRKKLWDPTGKNTAEFPLPASTFQRYPYHPKKFRVADVNLSIGDVPYMRAAEMYLIEAEALARSGNNAGAQDALYTLAANRDPQYKKSANTGQALIDEIMIQRRVELWGEGFRFYDLKRTNSALNRNGGNHSATFTNGVMDVPAGDKRWQFLLPNDEIRNTNGLVTQNPQ</sequence>
<dbReference type="CDD" id="cd08977">
    <property type="entry name" value="SusD"/>
    <property type="match status" value="1"/>
</dbReference>
<dbReference type="Gene3D" id="1.25.40.390">
    <property type="match status" value="1"/>
</dbReference>
<dbReference type="InterPro" id="IPR011990">
    <property type="entry name" value="TPR-like_helical_dom_sf"/>
</dbReference>
<accession>A0A1S2VPD4</accession>
<evidence type="ECO:0000256" key="3">
    <source>
        <dbReference type="ARBA" id="ARBA00022729"/>
    </source>
</evidence>
<name>A0A1S2VPD4_9BACT</name>
<organism evidence="9 10">
    <name type="scientific">Arsenicibacter rosenii</name>
    <dbReference type="NCBI Taxonomy" id="1750698"/>
    <lineage>
        <taxon>Bacteria</taxon>
        <taxon>Pseudomonadati</taxon>
        <taxon>Bacteroidota</taxon>
        <taxon>Cytophagia</taxon>
        <taxon>Cytophagales</taxon>
        <taxon>Spirosomataceae</taxon>
        <taxon>Arsenicibacter</taxon>
    </lineage>
</organism>
<evidence type="ECO:0000256" key="2">
    <source>
        <dbReference type="ARBA" id="ARBA00006275"/>
    </source>
</evidence>
<dbReference type="EMBL" id="MORL01000001">
    <property type="protein sequence ID" value="OIN60614.1"/>
    <property type="molecule type" value="Genomic_DNA"/>
</dbReference>
<feature type="domain" description="SusD-like N-terminal" evidence="8">
    <location>
        <begin position="88"/>
        <end position="238"/>
    </location>
</feature>
<dbReference type="OrthoDB" id="1100079at2"/>
<dbReference type="PROSITE" id="PS51257">
    <property type="entry name" value="PROKAR_LIPOPROTEIN"/>
    <property type="match status" value="1"/>
</dbReference>
<keyword evidence="5" id="KW-0998">Cell outer membrane</keyword>